<dbReference type="GO" id="GO:0008233">
    <property type="term" value="F:peptidase activity"/>
    <property type="evidence" value="ECO:0007669"/>
    <property type="project" value="UniProtKB-KW"/>
</dbReference>
<comment type="caution">
    <text evidence="2">The sequence shown here is derived from an EMBL/GenBank/DDBJ whole genome shotgun (WGS) entry which is preliminary data.</text>
</comment>
<dbReference type="SUPFAM" id="SSF50475">
    <property type="entry name" value="FMN-binding split barrel"/>
    <property type="match status" value="1"/>
</dbReference>
<dbReference type="AlphaFoldDB" id="A0A1J5U1L8"/>
<protein>
    <submittedName>
        <fullName evidence="2">Protease synthase and sporulation protein PAI 2</fullName>
    </submittedName>
</protein>
<dbReference type="GO" id="GO:0006508">
    <property type="term" value="P:proteolysis"/>
    <property type="evidence" value="ECO:0007669"/>
    <property type="project" value="UniProtKB-KW"/>
</dbReference>
<feature type="region of interest" description="Disordered" evidence="1">
    <location>
        <begin position="187"/>
        <end position="206"/>
    </location>
</feature>
<keyword evidence="2" id="KW-0378">Hydrolase</keyword>
<dbReference type="Gene3D" id="2.30.110.10">
    <property type="entry name" value="Electron Transport, Fmn-binding Protein, Chain A"/>
    <property type="match status" value="1"/>
</dbReference>
<organism evidence="2">
    <name type="scientific">mine drainage metagenome</name>
    <dbReference type="NCBI Taxonomy" id="410659"/>
    <lineage>
        <taxon>unclassified sequences</taxon>
        <taxon>metagenomes</taxon>
        <taxon>ecological metagenomes</taxon>
    </lineage>
</organism>
<dbReference type="InterPro" id="IPR007396">
    <property type="entry name" value="TR_PAI2-type"/>
</dbReference>
<reference evidence="2" key="1">
    <citation type="submission" date="2016-10" db="EMBL/GenBank/DDBJ databases">
        <title>Sequence of Gallionella enrichment culture.</title>
        <authorList>
            <person name="Poehlein A."/>
            <person name="Muehling M."/>
            <person name="Daniel R."/>
        </authorList>
    </citation>
    <scope>NUCLEOTIDE SEQUENCE</scope>
</reference>
<gene>
    <name evidence="2" type="primary">paiB_1</name>
    <name evidence="2" type="ORF">GALL_08010</name>
</gene>
<dbReference type="EMBL" id="MLJW01000001">
    <property type="protein sequence ID" value="OIR19916.1"/>
    <property type="molecule type" value="Genomic_DNA"/>
</dbReference>
<dbReference type="PANTHER" id="PTHR35802">
    <property type="entry name" value="PROTEASE SYNTHASE AND SPORULATION PROTEIN PAI 2"/>
    <property type="match status" value="1"/>
</dbReference>
<dbReference type="Pfam" id="PF04299">
    <property type="entry name" value="FMN_bind_2"/>
    <property type="match status" value="1"/>
</dbReference>
<dbReference type="InterPro" id="IPR012349">
    <property type="entry name" value="Split_barrel_FMN-bd"/>
</dbReference>
<accession>A0A1J5U1L8</accession>
<evidence type="ECO:0000313" key="2">
    <source>
        <dbReference type="EMBL" id="OIR19916.1"/>
    </source>
</evidence>
<feature type="compositionally biased region" description="Basic and acidic residues" evidence="1">
    <location>
        <begin position="191"/>
        <end position="206"/>
    </location>
</feature>
<keyword evidence="2" id="KW-0645">Protease</keyword>
<dbReference type="PIRSF" id="PIRSF010372">
    <property type="entry name" value="PaiB"/>
    <property type="match status" value="1"/>
</dbReference>
<dbReference type="PANTHER" id="PTHR35802:SF1">
    <property type="entry name" value="PROTEASE SYNTHASE AND SPORULATION PROTEIN PAI 2"/>
    <property type="match status" value="1"/>
</dbReference>
<evidence type="ECO:0000256" key="1">
    <source>
        <dbReference type="SAM" id="MobiDB-lite"/>
    </source>
</evidence>
<name>A0A1J5U1L8_9ZZZZ</name>
<proteinExistence type="predicted"/>
<sequence>MYVPEHFAETDLAALHAFMREYSFATLVTQHNGAPFASHLPMFLDAGIGPYGALLGHMARGNPQWQALTTGAEALAMFQGPHAYVSPAWYEPNPMVVPTWNFMAVHAYGPARILPQDELARTLHQLVDEHEQAFDPPWKLQLSRSMRDGMLGGIVGFEIRLGRIEGKFKLSQNRSEQDRRNVIAQLSQSAHGKEIAHRMSQDLERK</sequence>